<dbReference type="EMBL" id="PZQS01000001">
    <property type="protein sequence ID" value="PVD37592.1"/>
    <property type="molecule type" value="Genomic_DNA"/>
</dbReference>
<dbReference type="Proteomes" id="UP000245119">
    <property type="component" value="Linkage Group LG1"/>
</dbReference>
<organism evidence="2 3">
    <name type="scientific">Pomacea canaliculata</name>
    <name type="common">Golden apple snail</name>
    <dbReference type="NCBI Taxonomy" id="400727"/>
    <lineage>
        <taxon>Eukaryota</taxon>
        <taxon>Metazoa</taxon>
        <taxon>Spiralia</taxon>
        <taxon>Lophotrochozoa</taxon>
        <taxon>Mollusca</taxon>
        <taxon>Gastropoda</taxon>
        <taxon>Caenogastropoda</taxon>
        <taxon>Architaenioglossa</taxon>
        <taxon>Ampullarioidea</taxon>
        <taxon>Ampullariidae</taxon>
        <taxon>Pomacea</taxon>
    </lineage>
</organism>
<protein>
    <recommendedName>
        <fullName evidence="4">Secreted protein</fullName>
    </recommendedName>
</protein>
<sequence>MHNLFLGVCWIVVPLISQTASDREYEREVDVSNSGLVLPSRGARHQLLASFISKQTAAATPTNASAIRFQKVVRVLL</sequence>
<gene>
    <name evidence="2" type="ORF">C0Q70_00188</name>
</gene>
<dbReference type="AlphaFoldDB" id="A0A2T7PVZ2"/>
<proteinExistence type="predicted"/>
<evidence type="ECO:0000313" key="3">
    <source>
        <dbReference type="Proteomes" id="UP000245119"/>
    </source>
</evidence>
<evidence type="ECO:0000256" key="1">
    <source>
        <dbReference type="SAM" id="SignalP"/>
    </source>
</evidence>
<evidence type="ECO:0008006" key="4">
    <source>
        <dbReference type="Google" id="ProtNLM"/>
    </source>
</evidence>
<name>A0A2T7PVZ2_POMCA</name>
<keyword evidence="1" id="KW-0732">Signal</keyword>
<feature type="signal peptide" evidence="1">
    <location>
        <begin position="1"/>
        <end position="21"/>
    </location>
</feature>
<feature type="chain" id="PRO_5015489344" description="Secreted protein" evidence="1">
    <location>
        <begin position="22"/>
        <end position="77"/>
    </location>
</feature>
<accession>A0A2T7PVZ2</accession>
<evidence type="ECO:0000313" key="2">
    <source>
        <dbReference type="EMBL" id="PVD37592.1"/>
    </source>
</evidence>
<comment type="caution">
    <text evidence="2">The sequence shown here is derived from an EMBL/GenBank/DDBJ whole genome shotgun (WGS) entry which is preliminary data.</text>
</comment>
<reference evidence="2 3" key="1">
    <citation type="submission" date="2018-04" db="EMBL/GenBank/DDBJ databases">
        <title>The genome of golden apple snail Pomacea canaliculata provides insight into stress tolerance and invasive adaptation.</title>
        <authorList>
            <person name="Liu C."/>
            <person name="Liu B."/>
            <person name="Ren Y."/>
            <person name="Zhang Y."/>
            <person name="Wang H."/>
            <person name="Li S."/>
            <person name="Jiang F."/>
            <person name="Yin L."/>
            <person name="Zhang G."/>
            <person name="Qian W."/>
            <person name="Fan W."/>
        </authorList>
    </citation>
    <scope>NUCLEOTIDE SEQUENCE [LARGE SCALE GENOMIC DNA]</scope>
    <source>
        <strain evidence="2">SZHN2017</strain>
        <tissue evidence="2">Muscle</tissue>
    </source>
</reference>
<keyword evidence="3" id="KW-1185">Reference proteome</keyword>